<dbReference type="AlphaFoldDB" id="W7L1A2"/>
<dbReference type="OrthoDB" id="115870at2"/>
<reference evidence="4 5" key="2">
    <citation type="journal article" date="2016" name="Sci. Rep.">
        <title>A novel serine protease, Sep1, from Bacillus firmus DS-1 has nematicidal activity and degrades multiple intestinal-associated nematode proteins.</title>
        <authorList>
            <person name="Geng C."/>
            <person name="Nie X."/>
            <person name="Tang Z."/>
            <person name="Zhang Y."/>
            <person name="Lin J."/>
            <person name="Sun M."/>
            <person name="Peng D."/>
        </authorList>
    </citation>
    <scope>NUCLEOTIDE SEQUENCE [LARGE SCALE GENOMIC DNA]</scope>
    <source>
        <strain evidence="4 5">DS1</strain>
    </source>
</reference>
<name>W7L1A2_CYTFI</name>
<dbReference type="Pfam" id="PF24406">
    <property type="entry name" value="nSTAND_NTPase4"/>
    <property type="match status" value="1"/>
</dbReference>
<protein>
    <submittedName>
        <fullName evidence="4">Uncharacterized protein</fullName>
    </submittedName>
</protein>
<dbReference type="Gene3D" id="3.60.21.10">
    <property type="match status" value="1"/>
</dbReference>
<reference evidence="5" key="1">
    <citation type="submission" date="2013-03" db="EMBL/GenBank/DDBJ databases">
        <title>Draft genome sequence of Bacillus firmus DS1.</title>
        <authorList>
            <person name="Peng D."/>
            <person name="Zhu L."/>
            <person name="Sun M."/>
        </authorList>
    </citation>
    <scope>NUCLEOTIDE SEQUENCE [LARGE SCALE GENOMIC DNA]</scope>
    <source>
        <strain evidence="5">DS1</strain>
    </source>
</reference>
<feature type="domain" description="Calcineurin-like phosphoesterase" evidence="2">
    <location>
        <begin position="4"/>
        <end position="240"/>
    </location>
</feature>
<proteinExistence type="predicted"/>
<dbReference type="SUPFAM" id="SSF56300">
    <property type="entry name" value="Metallo-dependent phosphatases"/>
    <property type="match status" value="1"/>
</dbReference>
<dbReference type="eggNOG" id="COG5635">
    <property type="taxonomic scope" value="Bacteria"/>
</dbReference>
<accession>W7L1A2</accession>
<dbReference type="InterPro" id="IPR004843">
    <property type="entry name" value="Calcineurin-like_PHP"/>
</dbReference>
<dbReference type="PATRIC" id="fig|1307436.3.peg.4299"/>
<evidence type="ECO:0000313" key="5">
    <source>
        <dbReference type="Proteomes" id="UP000019270"/>
    </source>
</evidence>
<comment type="caution">
    <text evidence="4">The sequence shown here is derived from an EMBL/GenBank/DDBJ whole genome shotgun (WGS) entry which is preliminary data.</text>
</comment>
<dbReference type="GO" id="GO:0016787">
    <property type="term" value="F:hydrolase activity"/>
    <property type="evidence" value="ECO:0007669"/>
    <property type="project" value="InterPro"/>
</dbReference>
<gene>
    <name evidence="4" type="ORF">PBF_20098</name>
</gene>
<dbReference type="Pfam" id="PF00149">
    <property type="entry name" value="Metallophos"/>
    <property type="match status" value="1"/>
</dbReference>
<dbReference type="InterPro" id="IPR029052">
    <property type="entry name" value="Metallo-depent_PP-like"/>
</dbReference>
<evidence type="ECO:0000259" key="2">
    <source>
        <dbReference type="Pfam" id="PF00149"/>
    </source>
</evidence>
<evidence type="ECO:0000313" key="4">
    <source>
        <dbReference type="EMBL" id="EWG09311.1"/>
    </source>
</evidence>
<feature type="domain" description="STAND NTPase 4 small alpha/beta" evidence="3">
    <location>
        <begin position="645"/>
        <end position="703"/>
    </location>
</feature>
<dbReference type="InterPro" id="IPR057123">
    <property type="entry name" value="STAND_NTPase4_dom"/>
</dbReference>
<feature type="region of interest" description="Disordered" evidence="1">
    <location>
        <begin position="801"/>
        <end position="821"/>
    </location>
</feature>
<dbReference type="RefSeq" id="WP_035332217.1">
    <property type="nucleotide sequence ID" value="NZ_APVL01000019.1"/>
</dbReference>
<organism evidence="4 5">
    <name type="scientific">Cytobacillus firmus DS1</name>
    <dbReference type="NCBI Taxonomy" id="1307436"/>
    <lineage>
        <taxon>Bacteria</taxon>
        <taxon>Bacillati</taxon>
        <taxon>Bacillota</taxon>
        <taxon>Bacilli</taxon>
        <taxon>Bacillales</taxon>
        <taxon>Bacillaceae</taxon>
        <taxon>Cytobacillus</taxon>
    </lineage>
</organism>
<sequence>MLLTLIHLTDIHLNNFNNPLLSKSHALWKALKAEVRHSSRVVCCVSGDIAQSGNEDEYFSYAIPLFDNIKNEIKKEVNLDCDFIFIPGNHDCDFSNKEINGTRELLMKNMGHTDLNAHTIETIKVQKNFEDFQELFHSSWKYCETMFKGPLLEKVKMNVGEKEIIFNLFNSSWISTLHENPGQMYFPVTTYKETMLDHIGDINITLVHHPDHWLEPNNRREFRELLEETSDIILTGHEHQSTLGVLTNWDSRRIQYIEGGVLQELADPNSSSFNIIHFNLNESKQNIIEYTWGTDHYSATKETGWQEIPAVGTVKNSQSNVLELDHEFSIYIKDLSIPLAHPRKTNLELNDLYIYPNVKEILFQKRQDELVEYHDLEGILSGITPQCHFVFSGDRESGKTSLGKVIFNYFYNQKEKFPLLIDGSNITPGRLNAINRIVEDGASKNYGADRTDYYVQLDKSERILIIDNWQNTSLNDKYKSKFLAEAAKWFDNIIFLAEKGSRIREIVLLISEDYKSDSYIIREFEIQELGFEKREELIGKWVTLGQEETLETEEFIRVKDRYEKAINSIIGQNYVPTFPLYILIILQTLESGTPHNFERSTNGYYYEVLIKQSLGKIQLSNEETDKMYNYLTELAYKFFTENISTLDENNWRLFHEYYRKEYALTPQQFSFDEFKMKFLKSKIFTSYNEGYKFSYPYLYYYFVAQFLAKDIQEEDCKTIVSRMCSNLYQSDNAHIIMFLTHLSKDRFIIKKVIESAKGIFDDTPLLKLEDDIGAINNLMDHIPRMVVGNIDVTTNRRLENQRKDEMNRALKEESNRNEDLSDEDVIGETGIEIANEINKAFKMIEIIGQILKNYYGSKKASEKMELCYEAFSVALRLNNMIIHTLKEDQDSLIRYITAIIKDNGLENDDEKIEKNAKRILYTMATAITYSTMERVSLFLGTSNLDEIFKHVVDEAIPYTSSRLINTAIKLEHYEKFPFEEVASFYKQLKDNKIAKDLLRNMVGKYLYMFETDYKERQQICTSVQIEYNPRVLIASTKGDKKFKKQIK</sequence>
<evidence type="ECO:0000259" key="3">
    <source>
        <dbReference type="Pfam" id="PF24406"/>
    </source>
</evidence>
<dbReference type="EMBL" id="APVL01000019">
    <property type="protein sequence ID" value="EWG09311.1"/>
    <property type="molecule type" value="Genomic_DNA"/>
</dbReference>
<evidence type="ECO:0000256" key="1">
    <source>
        <dbReference type="SAM" id="MobiDB-lite"/>
    </source>
</evidence>
<dbReference type="Proteomes" id="UP000019270">
    <property type="component" value="Unassembled WGS sequence"/>
</dbReference>
<feature type="compositionally biased region" description="Basic and acidic residues" evidence="1">
    <location>
        <begin position="801"/>
        <end position="819"/>
    </location>
</feature>